<sequence>MCGLRAFGQTETTCGLRIAFEPPSSHRFASSTVACTKTKSNFDLKFYIFFAINFGADTPGDEPGGCCHGAHASRREAPGVRPEELQELFGRDRADGLRRRRHVAVERFVDDDKQSDARDGVAAGYVRLGERDDFGERIDERRARDSRDVELRGGVCGFGRVEPGGCDQDESDEYEGGCGETAPYKGAVDCALKTVRAVGIMALYKGFLPTVSRQAPFTMIMPVVLICSHSMFSILSVNSNFNQSSTMFSSAATLLKNLFPPQPLTISALVRLL</sequence>
<dbReference type="Gene3D" id="1.50.40.10">
    <property type="entry name" value="Mitochondrial carrier domain"/>
    <property type="match status" value="1"/>
</dbReference>
<keyword evidence="2 4" id="KW-0812">Transmembrane</keyword>
<keyword evidence="3 4" id="KW-0472">Membrane</keyword>
<comment type="similarity">
    <text evidence="5">Belongs to the mitochondrial carrier (TC 2.A.29) family.</text>
</comment>
<dbReference type="Pfam" id="PF00153">
    <property type="entry name" value="Mito_carr"/>
    <property type="match status" value="1"/>
</dbReference>
<evidence type="ECO:0000256" key="5">
    <source>
        <dbReference type="RuleBase" id="RU000488"/>
    </source>
</evidence>
<feature type="repeat" description="Solcar" evidence="4">
    <location>
        <begin position="144"/>
        <end position="231"/>
    </location>
</feature>
<name>A0A8S9SSZ2_BRACR</name>
<evidence type="ECO:0000256" key="3">
    <source>
        <dbReference type="ARBA" id="ARBA00023136"/>
    </source>
</evidence>
<comment type="caution">
    <text evidence="6">The sequence shown here is derived from an EMBL/GenBank/DDBJ whole genome shotgun (WGS) entry which is preliminary data.</text>
</comment>
<dbReference type="Proteomes" id="UP000712600">
    <property type="component" value="Unassembled WGS sequence"/>
</dbReference>
<dbReference type="InterPro" id="IPR018108">
    <property type="entry name" value="MCP_transmembrane"/>
</dbReference>
<evidence type="ECO:0000256" key="1">
    <source>
        <dbReference type="ARBA" id="ARBA00004141"/>
    </source>
</evidence>
<evidence type="ECO:0000313" key="6">
    <source>
        <dbReference type="EMBL" id="KAF3603938.1"/>
    </source>
</evidence>
<accession>A0A8S9SSZ2</accession>
<dbReference type="InterPro" id="IPR023395">
    <property type="entry name" value="MCP_dom_sf"/>
</dbReference>
<feature type="non-terminal residue" evidence="6">
    <location>
        <position position="1"/>
    </location>
</feature>
<dbReference type="EMBL" id="QGKX02000004">
    <property type="protein sequence ID" value="KAF3603938.1"/>
    <property type="molecule type" value="Genomic_DNA"/>
</dbReference>
<dbReference type="PROSITE" id="PS50920">
    <property type="entry name" value="SOLCAR"/>
    <property type="match status" value="1"/>
</dbReference>
<protein>
    <recommendedName>
        <fullName evidence="8">ADP,ATP carrier protein</fullName>
    </recommendedName>
</protein>
<reference evidence="6" key="1">
    <citation type="submission" date="2019-12" db="EMBL/GenBank/DDBJ databases">
        <title>Genome sequencing and annotation of Brassica cretica.</title>
        <authorList>
            <person name="Studholme D.J."/>
            <person name="Sarris P."/>
        </authorList>
    </citation>
    <scope>NUCLEOTIDE SEQUENCE</scope>
    <source>
        <strain evidence="6">PFS-109/04</strain>
        <tissue evidence="6">Leaf</tissue>
    </source>
</reference>
<keyword evidence="5" id="KW-0813">Transport</keyword>
<evidence type="ECO:0008006" key="8">
    <source>
        <dbReference type="Google" id="ProtNLM"/>
    </source>
</evidence>
<evidence type="ECO:0000256" key="4">
    <source>
        <dbReference type="PROSITE-ProRule" id="PRU00282"/>
    </source>
</evidence>
<dbReference type="AlphaFoldDB" id="A0A8S9SSZ2"/>
<organism evidence="6 7">
    <name type="scientific">Brassica cretica</name>
    <name type="common">Mustard</name>
    <dbReference type="NCBI Taxonomy" id="69181"/>
    <lineage>
        <taxon>Eukaryota</taxon>
        <taxon>Viridiplantae</taxon>
        <taxon>Streptophyta</taxon>
        <taxon>Embryophyta</taxon>
        <taxon>Tracheophyta</taxon>
        <taxon>Spermatophyta</taxon>
        <taxon>Magnoliopsida</taxon>
        <taxon>eudicotyledons</taxon>
        <taxon>Gunneridae</taxon>
        <taxon>Pentapetalae</taxon>
        <taxon>rosids</taxon>
        <taxon>malvids</taxon>
        <taxon>Brassicales</taxon>
        <taxon>Brassicaceae</taxon>
        <taxon>Brassiceae</taxon>
        <taxon>Brassica</taxon>
    </lineage>
</organism>
<dbReference type="GO" id="GO:0016020">
    <property type="term" value="C:membrane"/>
    <property type="evidence" value="ECO:0007669"/>
    <property type="project" value="UniProtKB-SubCell"/>
</dbReference>
<comment type="subcellular location">
    <subcellularLocation>
        <location evidence="1">Membrane</location>
        <topology evidence="1">Multi-pass membrane protein</topology>
    </subcellularLocation>
</comment>
<proteinExistence type="inferred from homology"/>
<evidence type="ECO:0000256" key="2">
    <source>
        <dbReference type="ARBA" id="ARBA00022692"/>
    </source>
</evidence>
<dbReference type="SUPFAM" id="SSF103506">
    <property type="entry name" value="Mitochondrial carrier"/>
    <property type="match status" value="1"/>
</dbReference>
<evidence type="ECO:0000313" key="7">
    <source>
        <dbReference type="Proteomes" id="UP000712600"/>
    </source>
</evidence>
<gene>
    <name evidence="6" type="ORF">F2Q69_00036520</name>
</gene>